<name>A0ABD1UQN3_9LAMI</name>
<accession>A0ABD1UQN3</accession>
<dbReference type="AlphaFoldDB" id="A0ABD1UQN3"/>
<feature type="compositionally biased region" description="Basic and acidic residues" evidence="1">
    <location>
        <begin position="176"/>
        <end position="188"/>
    </location>
</feature>
<keyword evidence="3" id="KW-1185">Reference proteome</keyword>
<comment type="caution">
    <text evidence="2">The sequence shown here is derived from an EMBL/GenBank/DDBJ whole genome shotgun (WGS) entry which is preliminary data.</text>
</comment>
<sequence length="212" mass="23652">MIEYFSGINPPLGEKELLNNSSVYNGDGEIQSHSLGNAMKKSHLSLCLNKSEQEFGQISNEELESLKSKIRVKFLSSRRSSSASTGVASILQLYWRTPGTSPSSYYHTPIINSPIPSYIPSPFTLKLSSSPAKPTLSFSRSVGAIRSSPSSYQMIPNMEKNMAIIMEQFNFMRSKWEEQEREMKEKGLAEQTHGDSALNSEVSPDFEEAVKK</sequence>
<dbReference type="Proteomes" id="UP001604336">
    <property type="component" value="Unassembled WGS sequence"/>
</dbReference>
<protein>
    <submittedName>
        <fullName evidence="2">Uncharacterized protein</fullName>
    </submittedName>
</protein>
<evidence type="ECO:0000313" key="2">
    <source>
        <dbReference type="EMBL" id="KAL2527355.1"/>
    </source>
</evidence>
<evidence type="ECO:0000313" key="3">
    <source>
        <dbReference type="Proteomes" id="UP001604336"/>
    </source>
</evidence>
<proteinExistence type="predicted"/>
<evidence type="ECO:0000256" key="1">
    <source>
        <dbReference type="SAM" id="MobiDB-lite"/>
    </source>
</evidence>
<reference evidence="3" key="1">
    <citation type="submission" date="2024-07" db="EMBL/GenBank/DDBJ databases">
        <title>Two chromosome-level genome assemblies of Korean endemic species Abeliophyllum distichum and Forsythia ovata (Oleaceae).</title>
        <authorList>
            <person name="Jang H."/>
        </authorList>
    </citation>
    <scope>NUCLEOTIDE SEQUENCE [LARGE SCALE GENOMIC DNA]</scope>
</reference>
<feature type="region of interest" description="Disordered" evidence="1">
    <location>
        <begin position="176"/>
        <end position="212"/>
    </location>
</feature>
<gene>
    <name evidence="2" type="ORF">Adt_12409</name>
</gene>
<dbReference type="EMBL" id="JBFOLK010000003">
    <property type="protein sequence ID" value="KAL2527355.1"/>
    <property type="molecule type" value="Genomic_DNA"/>
</dbReference>
<organism evidence="2 3">
    <name type="scientific">Abeliophyllum distichum</name>
    <dbReference type="NCBI Taxonomy" id="126358"/>
    <lineage>
        <taxon>Eukaryota</taxon>
        <taxon>Viridiplantae</taxon>
        <taxon>Streptophyta</taxon>
        <taxon>Embryophyta</taxon>
        <taxon>Tracheophyta</taxon>
        <taxon>Spermatophyta</taxon>
        <taxon>Magnoliopsida</taxon>
        <taxon>eudicotyledons</taxon>
        <taxon>Gunneridae</taxon>
        <taxon>Pentapetalae</taxon>
        <taxon>asterids</taxon>
        <taxon>lamiids</taxon>
        <taxon>Lamiales</taxon>
        <taxon>Oleaceae</taxon>
        <taxon>Forsythieae</taxon>
        <taxon>Abeliophyllum</taxon>
    </lineage>
</organism>